<dbReference type="Proteomes" id="UP001215712">
    <property type="component" value="Unassembled WGS sequence"/>
</dbReference>
<organism evidence="2 3">
    <name type="scientific">Penicillium malachiteum</name>
    <dbReference type="NCBI Taxonomy" id="1324776"/>
    <lineage>
        <taxon>Eukaryota</taxon>
        <taxon>Fungi</taxon>
        <taxon>Dikarya</taxon>
        <taxon>Ascomycota</taxon>
        <taxon>Pezizomycotina</taxon>
        <taxon>Eurotiomycetes</taxon>
        <taxon>Eurotiomycetidae</taxon>
        <taxon>Eurotiales</taxon>
        <taxon>Aspergillaceae</taxon>
        <taxon>Penicillium</taxon>
    </lineage>
</organism>
<protein>
    <recommendedName>
        <fullName evidence="4">Indole-diterpene biosynthesis protein PaxU</fullName>
    </recommendedName>
</protein>
<comment type="caution">
    <text evidence="2">The sequence shown here is derived from an EMBL/GenBank/DDBJ whole genome shotgun (WGS) entry which is preliminary data.</text>
</comment>
<dbReference type="GO" id="GO:0072330">
    <property type="term" value="P:monocarboxylic acid biosynthetic process"/>
    <property type="evidence" value="ECO:0007669"/>
    <property type="project" value="UniProtKB-ARBA"/>
</dbReference>
<dbReference type="SUPFAM" id="SSF53474">
    <property type="entry name" value="alpha/beta-Hydrolases"/>
    <property type="match status" value="1"/>
</dbReference>
<dbReference type="PANTHER" id="PTHR12265">
    <property type="entry name" value="TRANSMEMBRANE PROTEIN 53"/>
    <property type="match status" value="1"/>
</dbReference>
<sequence>MAKDPKAALSAFKKLTEFVYISDPETDSTNNSNGPPILLAFWMNAGPRPVARYISEYRRMLPSSRIVILFSATKDFLVHYRDAAQDARLPHAVDALRDLATPANPAFIHVFSNGGVFKTAHLLRNSLPVSSMIVDSAPGIATVASGMKAIAFQLPRFWIWRLLSKTVLWMFLLTLEVIRRITRMPRAMDVASRRINDKRLYQAPAKGLARCYIYSDADQIISSDHVEDHIKESESCGIVVRREKFQGADHVMAMKMDSERYWAIVKDYLPLESPSKDLEAV</sequence>
<dbReference type="Pfam" id="PF05705">
    <property type="entry name" value="DUF829"/>
    <property type="match status" value="1"/>
</dbReference>
<keyword evidence="1" id="KW-0812">Transmembrane</keyword>
<reference evidence="2" key="1">
    <citation type="journal article" date="2023" name="IMA Fungus">
        <title>Comparative genomic study of the Penicillium genus elucidates a diverse pangenome and 15 lateral gene transfer events.</title>
        <authorList>
            <person name="Petersen C."/>
            <person name="Sorensen T."/>
            <person name="Nielsen M.R."/>
            <person name="Sondergaard T.E."/>
            <person name="Sorensen J.L."/>
            <person name="Fitzpatrick D.A."/>
            <person name="Frisvad J.C."/>
            <person name="Nielsen K.L."/>
        </authorList>
    </citation>
    <scope>NUCLEOTIDE SEQUENCE</scope>
    <source>
        <strain evidence="2">IBT 17514</strain>
    </source>
</reference>
<dbReference type="InterPro" id="IPR029058">
    <property type="entry name" value="AB_hydrolase_fold"/>
</dbReference>
<reference evidence="2" key="2">
    <citation type="submission" date="2023-01" db="EMBL/GenBank/DDBJ databases">
        <authorList>
            <person name="Petersen C."/>
        </authorList>
    </citation>
    <scope>NUCLEOTIDE SEQUENCE</scope>
    <source>
        <strain evidence="2">IBT 17514</strain>
    </source>
</reference>
<gene>
    <name evidence="2" type="ORF">N7493_005440</name>
</gene>
<feature type="transmembrane region" description="Helical" evidence="1">
    <location>
        <begin position="158"/>
        <end position="178"/>
    </location>
</feature>
<proteinExistence type="predicted"/>
<evidence type="ECO:0000313" key="2">
    <source>
        <dbReference type="EMBL" id="KAJ5727620.1"/>
    </source>
</evidence>
<evidence type="ECO:0008006" key="4">
    <source>
        <dbReference type="Google" id="ProtNLM"/>
    </source>
</evidence>
<dbReference type="EMBL" id="JAQJAN010000006">
    <property type="protein sequence ID" value="KAJ5727620.1"/>
    <property type="molecule type" value="Genomic_DNA"/>
</dbReference>
<keyword evidence="1" id="KW-1133">Transmembrane helix</keyword>
<dbReference type="AlphaFoldDB" id="A0AAD6MWI1"/>
<accession>A0AAD6MWI1</accession>
<dbReference type="PANTHER" id="PTHR12265:SF36">
    <property type="entry name" value="P450, PUTATIVE (EUROFUNG)-RELATED"/>
    <property type="match status" value="1"/>
</dbReference>
<name>A0AAD6MWI1_9EURO</name>
<evidence type="ECO:0000256" key="1">
    <source>
        <dbReference type="SAM" id="Phobius"/>
    </source>
</evidence>
<dbReference type="InterPro" id="IPR008547">
    <property type="entry name" value="DUF829_TMEM53"/>
</dbReference>
<keyword evidence="1" id="KW-0472">Membrane</keyword>
<evidence type="ECO:0000313" key="3">
    <source>
        <dbReference type="Proteomes" id="UP001215712"/>
    </source>
</evidence>
<keyword evidence="3" id="KW-1185">Reference proteome</keyword>
<dbReference type="GO" id="GO:0017000">
    <property type="term" value="P:antibiotic biosynthetic process"/>
    <property type="evidence" value="ECO:0007669"/>
    <property type="project" value="UniProtKB-ARBA"/>
</dbReference>